<feature type="region of interest" description="Disordered" evidence="1">
    <location>
        <begin position="21"/>
        <end position="101"/>
    </location>
</feature>
<organism evidence="2 3">
    <name type="scientific">Clarias magur</name>
    <name type="common">Asian catfish</name>
    <name type="synonym">Macropteronotus magur</name>
    <dbReference type="NCBI Taxonomy" id="1594786"/>
    <lineage>
        <taxon>Eukaryota</taxon>
        <taxon>Metazoa</taxon>
        <taxon>Chordata</taxon>
        <taxon>Craniata</taxon>
        <taxon>Vertebrata</taxon>
        <taxon>Euteleostomi</taxon>
        <taxon>Actinopterygii</taxon>
        <taxon>Neopterygii</taxon>
        <taxon>Teleostei</taxon>
        <taxon>Ostariophysi</taxon>
        <taxon>Siluriformes</taxon>
        <taxon>Clariidae</taxon>
        <taxon>Clarias</taxon>
    </lineage>
</organism>
<dbReference type="AlphaFoldDB" id="A0A8J4ULR4"/>
<sequence length="101" mass="10915">MAHCETYNGLCTKRFVNELLRSSRSNPSPRSPEKSHADPITGAAPLRSHTSFTGAPAGDPGHICNKTKNKRQVASHGIGNETESSGTSRREELPEDTNSLQ</sequence>
<evidence type="ECO:0000313" key="3">
    <source>
        <dbReference type="Proteomes" id="UP000727407"/>
    </source>
</evidence>
<comment type="caution">
    <text evidence="2">The sequence shown here is derived from an EMBL/GenBank/DDBJ whole genome shotgun (WGS) entry which is preliminary data.</text>
</comment>
<dbReference type="Proteomes" id="UP000727407">
    <property type="component" value="Unassembled WGS sequence"/>
</dbReference>
<evidence type="ECO:0000256" key="1">
    <source>
        <dbReference type="SAM" id="MobiDB-lite"/>
    </source>
</evidence>
<name>A0A8J4ULR4_CLAMG</name>
<dbReference type="EMBL" id="QNUK01000215">
    <property type="protein sequence ID" value="KAF5897997.1"/>
    <property type="molecule type" value="Genomic_DNA"/>
</dbReference>
<protein>
    <submittedName>
        <fullName evidence="2">Usherin</fullName>
    </submittedName>
</protein>
<keyword evidence="3" id="KW-1185">Reference proteome</keyword>
<accession>A0A8J4ULR4</accession>
<reference evidence="2" key="1">
    <citation type="submission" date="2020-07" db="EMBL/GenBank/DDBJ databases">
        <title>Clarias magur genome sequencing, assembly and annotation.</title>
        <authorList>
            <person name="Kushwaha B."/>
            <person name="Kumar R."/>
            <person name="Das P."/>
            <person name="Joshi C.G."/>
            <person name="Kumar D."/>
            <person name="Nagpure N.S."/>
            <person name="Pandey M."/>
            <person name="Agarwal S."/>
            <person name="Srivastava S."/>
            <person name="Singh M."/>
            <person name="Sahoo L."/>
            <person name="Jayasankar P."/>
            <person name="Meher P.K."/>
            <person name="Koringa P.G."/>
            <person name="Iquebal M.A."/>
            <person name="Das S.P."/>
            <person name="Bit A."/>
            <person name="Patnaik S."/>
            <person name="Patel N."/>
            <person name="Shah T.M."/>
            <person name="Hinsu A."/>
            <person name="Jena J.K."/>
        </authorList>
    </citation>
    <scope>NUCLEOTIDE SEQUENCE</scope>
    <source>
        <strain evidence="2">CIFAMagur01</strain>
        <tissue evidence="2">Testis</tissue>
    </source>
</reference>
<proteinExistence type="predicted"/>
<gene>
    <name evidence="2" type="primary">fmt</name>
    <name evidence="2" type="ORF">DAT39_012309</name>
</gene>
<evidence type="ECO:0000313" key="2">
    <source>
        <dbReference type="EMBL" id="KAF5897997.1"/>
    </source>
</evidence>